<sequence>MLCMVTAQEIQLPTVKGNEVNHLPENLYIPPKALLLLLDVFSGPMDFLLYLIQRKNLDILEIDLVEITDQYIAYIDLMEDFEYELAGDYLAMAAYLAEIKSRILLPRSEEIDEDDGDPKAELLRRLQEYQRFKEVSEKLDAIPRVDRDIFPASSQLPEFELPKPANTYEKSDLSFALKSMMDEMAKLSSHKVKLENITVESKMKLMLDSLKSRDFISLPELIVKGESKLAVSVILVAALELNRKGYIEIVQGESFGEVYFKSAEEVVH</sequence>
<dbReference type="Pfam" id="PF02616">
    <property type="entry name" value="SMC_ScpA"/>
    <property type="match status" value="1"/>
</dbReference>
<evidence type="ECO:0000256" key="1">
    <source>
        <dbReference type="ARBA" id="ARBA00044777"/>
    </source>
</evidence>
<dbReference type="Proteomes" id="UP000252147">
    <property type="component" value="Unassembled WGS sequence"/>
</dbReference>
<dbReference type="GO" id="GO:0006260">
    <property type="term" value="P:DNA replication"/>
    <property type="evidence" value="ECO:0007669"/>
    <property type="project" value="UniProtKB-UniRule"/>
</dbReference>
<keyword evidence="2" id="KW-0131">Cell cycle</keyword>
<dbReference type="PANTHER" id="PTHR33969">
    <property type="entry name" value="SEGREGATION AND CONDENSATION PROTEIN A"/>
    <property type="match status" value="1"/>
</dbReference>
<dbReference type="GO" id="GO:0051301">
    <property type="term" value="P:cell division"/>
    <property type="evidence" value="ECO:0007669"/>
    <property type="project" value="UniProtKB-KW"/>
</dbReference>
<comment type="caution">
    <text evidence="3">The sequence shown here is derived from an EMBL/GenBank/DDBJ whole genome shotgun (WGS) entry which is preliminary data.</text>
</comment>
<dbReference type="AlphaFoldDB" id="A0A368BMY1"/>
<comment type="subunit">
    <text evidence="2">Component of a cohesin-like complex composed of ScpA, ScpB and the Smc homodimer, in which ScpA and ScpB bind to the head domain of Smc. The presence of the three proteins is required for the association of the complex with DNA.</text>
</comment>
<organism evidence="3 4">
    <name type="scientific">SAR86 cluster bacterium</name>
    <dbReference type="NCBI Taxonomy" id="2030880"/>
    <lineage>
        <taxon>Bacteria</taxon>
        <taxon>Pseudomonadati</taxon>
        <taxon>Pseudomonadota</taxon>
        <taxon>Gammaproteobacteria</taxon>
        <taxon>SAR86 cluster</taxon>
    </lineage>
</organism>
<dbReference type="GO" id="GO:0005737">
    <property type="term" value="C:cytoplasm"/>
    <property type="evidence" value="ECO:0007669"/>
    <property type="project" value="UniProtKB-SubCell"/>
</dbReference>
<keyword evidence="2" id="KW-0963">Cytoplasm</keyword>
<comment type="function">
    <text evidence="2">Participates in chromosomal partition during cell division. May act via the formation of a condensin-like complex containing Smc and ScpB that pull DNA away from mid-cell into both cell halves.</text>
</comment>
<dbReference type="InterPro" id="IPR003768">
    <property type="entry name" value="ScpA"/>
</dbReference>
<dbReference type="PANTHER" id="PTHR33969:SF2">
    <property type="entry name" value="SEGREGATION AND CONDENSATION PROTEIN A"/>
    <property type="match status" value="1"/>
</dbReference>
<dbReference type="Gene3D" id="6.10.250.2410">
    <property type="match status" value="1"/>
</dbReference>
<keyword evidence="2" id="KW-0132">Cell division</keyword>
<gene>
    <name evidence="2" type="primary">scpA</name>
    <name evidence="3" type="ORF">DBW97_02960</name>
</gene>
<comment type="subcellular location">
    <subcellularLocation>
        <location evidence="2">Cytoplasm</location>
    </subcellularLocation>
    <text evidence="2">Associated with two foci at the outer edges of the nucleoid region in young cells, and at four foci within both cell halves in older cells.</text>
</comment>
<dbReference type="HAMAP" id="MF_01805">
    <property type="entry name" value="ScpA"/>
    <property type="match status" value="1"/>
</dbReference>
<dbReference type="EMBL" id="QOPD01000004">
    <property type="protein sequence ID" value="RCL38227.1"/>
    <property type="molecule type" value="Genomic_DNA"/>
</dbReference>
<protein>
    <recommendedName>
        <fullName evidence="1 2">Segregation and condensation protein A</fullName>
    </recommendedName>
</protein>
<accession>A0A368BMY1</accession>
<evidence type="ECO:0000256" key="2">
    <source>
        <dbReference type="HAMAP-Rule" id="MF_01805"/>
    </source>
</evidence>
<comment type="similarity">
    <text evidence="2">Belongs to the ScpA family.</text>
</comment>
<evidence type="ECO:0000313" key="4">
    <source>
        <dbReference type="Proteomes" id="UP000252147"/>
    </source>
</evidence>
<name>A0A368BMY1_9GAMM</name>
<evidence type="ECO:0000313" key="3">
    <source>
        <dbReference type="EMBL" id="RCL38227.1"/>
    </source>
</evidence>
<reference evidence="3 4" key="1">
    <citation type="journal article" date="2018" name="Microbiome">
        <title>Fine metagenomic profile of the Mediterranean stratified and mixed water columns revealed by assembly and recruitment.</title>
        <authorList>
            <person name="Haro-Moreno J.M."/>
            <person name="Lopez-Perez M."/>
            <person name="De La Torre J.R."/>
            <person name="Picazo A."/>
            <person name="Camacho A."/>
            <person name="Rodriguez-Valera F."/>
        </authorList>
    </citation>
    <scope>NUCLEOTIDE SEQUENCE [LARGE SCALE GENOMIC DNA]</scope>
    <source>
        <strain evidence="3">MED-G83</strain>
    </source>
</reference>
<dbReference type="GO" id="GO:0007059">
    <property type="term" value="P:chromosome segregation"/>
    <property type="evidence" value="ECO:0007669"/>
    <property type="project" value="UniProtKB-UniRule"/>
</dbReference>
<keyword evidence="2" id="KW-0159">Chromosome partition</keyword>
<proteinExistence type="inferred from homology"/>